<name>A0A9P3LBK7_9APHY</name>
<evidence type="ECO:0000313" key="4">
    <source>
        <dbReference type="EMBL" id="GJE89305.1"/>
    </source>
</evidence>
<keyword evidence="2" id="KW-1133">Transmembrane helix</keyword>
<accession>A0A9P3LBK7</accession>
<evidence type="ECO:0000313" key="5">
    <source>
        <dbReference type="Proteomes" id="UP000703269"/>
    </source>
</evidence>
<comment type="caution">
    <text evidence="4">The sequence shown here is derived from an EMBL/GenBank/DDBJ whole genome shotgun (WGS) entry which is preliminary data.</text>
</comment>
<protein>
    <submittedName>
        <fullName evidence="4">Uncharacterized protein</fullName>
    </submittedName>
</protein>
<feature type="signal peptide" evidence="3">
    <location>
        <begin position="1"/>
        <end position="22"/>
    </location>
</feature>
<keyword evidence="5" id="KW-1185">Reference proteome</keyword>
<reference evidence="4 5" key="1">
    <citation type="submission" date="2021-08" db="EMBL/GenBank/DDBJ databases">
        <title>Draft Genome Sequence of Phanerochaete sordida strain YK-624.</title>
        <authorList>
            <person name="Mori T."/>
            <person name="Dohra H."/>
            <person name="Suzuki T."/>
            <person name="Kawagishi H."/>
            <person name="Hirai H."/>
        </authorList>
    </citation>
    <scope>NUCLEOTIDE SEQUENCE [LARGE SCALE GENOMIC DNA]</scope>
    <source>
        <strain evidence="4 5">YK-624</strain>
    </source>
</reference>
<proteinExistence type="predicted"/>
<keyword evidence="2" id="KW-0472">Membrane</keyword>
<dbReference type="Gene3D" id="2.60.120.260">
    <property type="entry name" value="Galactose-binding domain-like"/>
    <property type="match status" value="1"/>
</dbReference>
<sequence>MSLWSVLALSLLGRSLLPLVLGVSVNVTVDDQGSDSTTGEKINYEGDWAIGPNCLNSTLPCGARPDPNQALDGTWHDTTYNPSVLSQVIPRNATFKFTGTAIYVYGMVDGTFGIDLAFFLDGEEAHYADTPTTDFDYKYHQLYFQAEGLNNTPHYWRMQNGLGGETGSVVLFDYLVYTKEDDAESSTSLLPTAALSTAPEIPSSIPSSMSSLVTSSIASDTPSSTSSMSPLITSHAAAKLRLSGTTRTIVVAVGVIAGIAVVILLMLLYRARRRRQRRRGTISVVDYVPGYATVTSSGSAGGQFQHSSPFIDAQASPFPEAPPTYYGSPSPAALLGMGSVAPRVATKARYTPVPVTVTSSSSFLGGQQGTRDGRGEMEEIARSNVVGVRRSGSSVAAETAPPMYQSEAGAPL</sequence>
<dbReference type="Proteomes" id="UP000703269">
    <property type="component" value="Unassembled WGS sequence"/>
</dbReference>
<feature type="chain" id="PRO_5040357090" evidence="3">
    <location>
        <begin position="23"/>
        <end position="412"/>
    </location>
</feature>
<feature type="transmembrane region" description="Helical" evidence="2">
    <location>
        <begin position="249"/>
        <end position="269"/>
    </location>
</feature>
<feature type="compositionally biased region" description="Low complexity" evidence="1">
    <location>
        <begin position="388"/>
        <end position="397"/>
    </location>
</feature>
<evidence type="ECO:0000256" key="2">
    <source>
        <dbReference type="SAM" id="Phobius"/>
    </source>
</evidence>
<evidence type="ECO:0000256" key="1">
    <source>
        <dbReference type="SAM" id="MobiDB-lite"/>
    </source>
</evidence>
<organism evidence="4 5">
    <name type="scientific">Phanerochaete sordida</name>
    <dbReference type="NCBI Taxonomy" id="48140"/>
    <lineage>
        <taxon>Eukaryota</taxon>
        <taxon>Fungi</taxon>
        <taxon>Dikarya</taxon>
        <taxon>Basidiomycota</taxon>
        <taxon>Agaricomycotina</taxon>
        <taxon>Agaricomycetes</taxon>
        <taxon>Polyporales</taxon>
        <taxon>Phanerochaetaceae</taxon>
        <taxon>Phanerochaete</taxon>
    </lineage>
</organism>
<dbReference type="EMBL" id="BPQB01000012">
    <property type="protein sequence ID" value="GJE89305.1"/>
    <property type="molecule type" value="Genomic_DNA"/>
</dbReference>
<gene>
    <name evidence="4" type="ORF">PsYK624_054020</name>
</gene>
<feature type="region of interest" description="Disordered" evidence="1">
    <location>
        <begin position="388"/>
        <end position="412"/>
    </location>
</feature>
<dbReference type="AlphaFoldDB" id="A0A9P3LBK7"/>
<dbReference type="OrthoDB" id="2758521at2759"/>
<keyword evidence="3" id="KW-0732">Signal</keyword>
<keyword evidence="2" id="KW-0812">Transmembrane</keyword>
<evidence type="ECO:0000256" key="3">
    <source>
        <dbReference type="SAM" id="SignalP"/>
    </source>
</evidence>